<feature type="transmembrane region" description="Helical" evidence="8">
    <location>
        <begin position="220"/>
        <end position="237"/>
    </location>
</feature>
<keyword evidence="10" id="KW-1185">Reference proteome</keyword>
<feature type="transmembrane region" description="Helical" evidence="8">
    <location>
        <begin position="309"/>
        <end position="330"/>
    </location>
</feature>
<reference evidence="9 10" key="1">
    <citation type="journal article" date="2013" name="Genome Biol.">
        <title>Genome of Acanthamoeba castellanii highlights extensive lateral gene transfer and early evolution of tyrosine kinase signaling.</title>
        <authorList>
            <person name="Clarke M."/>
            <person name="Lohan A.J."/>
            <person name="Liu B."/>
            <person name="Lagkouvardos I."/>
            <person name="Roy S."/>
            <person name="Zafar N."/>
            <person name="Bertelli C."/>
            <person name="Schilde C."/>
            <person name="Kianianmomeni A."/>
            <person name="Burglin T.R."/>
            <person name="Frech C."/>
            <person name="Turcotte B."/>
            <person name="Kopec K.O."/>
            <person name="Synnott J.M."/>
            <person name="Choo C."/>
            <person name="Paponov I."/>
            <person name="Finkler A."/>
            <person name="Soon Heng Tan C."/>
            <person name="Hutchins A.P."/>
            <person name="Weinmeier T."/>
            <person name="Rattei T."/>
            <person name="Chu J.S."/>
            <person name="Gimenez G."/>
            <person name="Irimia M."/>
            <person name="Rigden D.J."/>
            <person name="Fitzpatrick D.A."/>
            <person name="Lorenzo-Morales J."/>
            <person name="Bateman A."/>
            <person name="Chiu C.H."/>
            <person name="Tang P."/>
            <person name="Hegemann P."/>
            <person name="Fromm H."/>
            <person name="Raoult D."/>
            <person name="Greub G."/>
            <person name="Miranda-Saavedra D."/>
            <person name="Chen N."/>
            <person name="Nash P."/>
            <person name="Ginger M.L."/>
            <person name="Horn M."/>
            <person name="Schaap P."/>
            <person name="Caler L."/>
            <person name="Loftus B."/>
        </authorList>
    </citation>
    <scope>NUCLEOTIDE SEQUENCE [LARGE SCALE GENOMIC DNA]</scope>
    <source>
        <strain evidence="9 10">Neff</strain>
    </source>
</reference>
<feature type="region of interest" description="Disordered" evidence="7">
    <location>
        <begin position="172"/>
        <end position="192"/>
    </location>
</feature>
<keyword evidence="4 8" id="KW-0812">Transmembrane</keyword>
<organism evidence="9 10">
    <name type="scientific">Acanthamoeba castellanii (strain ATCC 30010 / Neff)</name>
    <dbReference type="NCBI Taxonomy" id="1257118"/>
    <lineage>
        <taxon>Eukaryota</taxon>
        <taxon>Amoebozoa</taxon>
        <taxon>Discosea</taxon>
        <taxon>Longamoebia</taxon>
        <taxon>Centramoebida</taxon>
        <taxon>Acanthamoebidae</taxon>
        <taxon>Acanthamoeba</taxon>
    </lineage>
</organism>
<dbReference type="GO" id="GO:0016020">
    <property type="term" value="C:membrane"/>
    <property type="evidence" value="ECO:0007669"/>
    <property type="project" value="UniProtKB-SubCell"/>
</dbReference>
<keyword evidence="5 8" id="KW-1133">Transmembrane helix</keyword>
<feature type="transmembrane region" description="Helical" evidence="8">
    <location>
        <begin position="257"/>
        <end position="276"/>
    </location>
</feature>
<dbReference type="VEuPathDB" id="AmoebaDB:ACA1_183430"/>
<feature type="transmembrane region" description="Helical" evidence="8">
    <location>
        <begin position="137"/>
        <end position="156"/>
    </location>
</feature>
<dbReference type="RefSeq" id="XP_004345953.1">
    <property type="nucleotide sequence ID" value="XM_004345903.1"/>
</dbReference>
<evidence type="ECO:0000256" key="2">
    <source>
        <dbReference type="ARBA" id="ARBA00006595"/>
    </source>
</evidence>
<dbReference type="KEGG" id="acan:ACA1_183430"/>
<evidence type="ECO:0000256" key="5">
    <source>
        <dbReference type="ARBA" id="ARBA00022989"/>
    </source>
</evidence>
<protein>
    <recommendedName>
        <fullName evidence="11">Transporter, major facilitator subfamily protein</fullName>
    </recommendedName>
</protein>
<comment type="similarity">
    <text evidence="2">Belongs to the SLC43A transporter (TC 2.A.1.44) family.</text>
</comment>
<dbReference type="Gene3D" id="1.20.1250.20">
    <property type="entry name" value="MFS general substrate transporter like domains"/>
    <property type="match status" value="1"/>
</dbReference>
<evidence type="ECO:0000256" key="7">
    <source>
        <dbReference type="SAM" id="MobiDB-lite"/>
    </source>
</evidence>
<dbReference type="STRING" id="1257118.L8H791"/>
<dbReference type="SUPFAM" id="SSF103473">
    <property type="entry name" value="MFS general substrate transporter"/>
    <property type="match status" value="1"/>
</dbReference>
<dbReference type="PANTHER" id="PTHR20772:SF2">
    <property type="entry name" value="PROTEIN FMP42"/>
    <property type="match status" value="1"/>
</dbReference>
<evidence type="ECO:0000313" key="10">
    <source>
        <dbReference type="Proteomes" id="UP000011083"/>
    </source>
</evidence>
<feature type="transmembrane region" description="Helical" evidence="8">
    <location>
        <begin position="282"/>
        <end position="302"/>
    </location>
</feature>
<evidence type="ECO:0008006" key="11">
    <source>
        <dbReference type="Google" id="ProtNLM"/>
    </source>
</evidence>
<dbReference type="AlphaFoldDB" id="L8H791"/>
<evidence type="ECO:0000256" key="8">
    <source>
        <dbReference type="SAM" id="Phobius"/>
    </source>
</evidence>
<evidence type="ECO:0000256" key="6">
    <source>
        <dbReference type="ARBA" id="ARBA00023136"/>
    </source>
</evidence>
<evidence type="ECO:0000256" key="3">
    <source>
        <dbReference type="ARBA" id="ARBA00022448"/>
    </source>
</evidence>
<gene>
    <name evidence="9" type="ORF">ACA1_183430</name>
</gene>
<evidence type="ECO:0000256" key="4">
    <source>
        <dbReference type="ARBA" id="ARBA00022692"/>
    </source>
</evidence>
<dbReference type="PANTHER" id="PTHR20772">
    <property type="entry name" value="PROTEIN FMP42"/>
    <property type="match status" value="1"/>
</dbReference>
<dbReference type="OrthoDB" id="330047at2759"/>
<dbReference type="GO" id="GO:0022857">
    <property type="term" value="F:transmembrane transporter activity"/>
    <property type="evidence" value="ECO:0007669"/>
    <property type="project" value="InterPro"/>
</dbReference>
<accession>L8H791</accession>
<comment type="subcellular location">
    <subcellularLocation>
        <location evidence="1">Membrane</location>
        <topology evidence="1">Multi-pass membrane protein</topology>
    </subcellularLocation>
</comment>
<dbReference type="InterPro" id="IPR036259">
    <property type="entry name" value="MFS_trans_sf"/>
</dbReference>
<dbReference type="Proteomes" id="UP000011083">
    <property type="component" value="Unassembled WGS sequence"/>
</dbReference>
<feature type="transmembrane region" description="Helical" evidence="8">
    <location>
        <begin position="342"/>
        <end position="360"/>
    </location>
</feature>
<feature type="compositionally biased region" description="Acidic residues" evidence="7">
    <location>
        <begin position="179"/>
        <end position="191"/>
    </location>
</feature>
<evidence type="ECO:0000256" key="1">
    <source>
        <dbReference type="ARBA" id="ARBA00004141"/>
    </source>
</evidence>
<dbReference type="GeneID" id="14922301"/>
<dbReference type="InterPro" id="IPR052599">
    <property type="entry name" value="SLC43A_AATransporter"/>
</dbReference>
<dbReference type="InterPro" id="IPR011701">
    <property type="entry name" value="MFS"/>
</dbReference>
<name>L8H791_ACACF</name>
<sequence>MIEEDEDEDEEEEKMALLGPRYSDKQLRMFERRGLYLGVALFQSIWISGTVYGWPAFLLMLRAEHLYANRCGTDELIEHHPPSQGNNTTIEEGIECPEQEILFNRIATSGISSLLISLFVMGLCLDRFGPRITAESLFIGYAFVLLFIGVSCFFLWPDKAFQPMTDNNVQNKLERSDSEDSMEPFEEMETEEERRKRMAQERIAELKCRSFWQQLFSAPWWVNAVFTAVNIFGLQYYISTGPDQLLRMGDYDATYTVLLNVITPLGALGIPIYGWLMDKKGFALSYAVINLLGIGINVLALIPVLPLQIVTFAFWAAYRLLGFSACYAFVAKVFGDTNFGTLNGLTLSSTGIINFSQILITKMVVEHWGGSFFYPNVGFILARLPLFWVSYYFWQLGV</sequence>
<evidence type="ECO:0000313" key="9">
    <source>
        <dbReference type="EMBL" id="ELR21409.1"/>
    </source>
</evidence>
<keyword evidence="6 8" id="KW-0472">Membrane</keyword>
<proteinExistence type="inferred from homology"/>
<keyword evidence="3" id="KW-0813">Transport</keyword>
<feature type="transmembrane region" description="Helical" evidence="8">
    <location>
        <begin position="35"/>
        <end position="54"/>
    </location>
</feature>
<feature type="transmembrane region" description="Helical" evidence="8">
    <location>
        <begin position="106"/>
        <end position="125"/>
    </location>
</feature>
<feature type="transmembrane region" description="Helical" evidence="8">
    <location>
        <begin position="372"/>
        <end position="394"/>
    </location>
</feature>
<dbReference type="EMBL" id="KB007904">
    <property type="protein sequence ID" value="ELR21409.1"/>
    <property type="molecule type" value="Genomic_DNA"/>
</dbReference>
<dbReference type="Pfam" id="PF07690">
    <property type="entry name" value="MFS_1"/>
    <property type="match status" value="1"/>
</dbReference>